<evidence type="ECO:0000256" key="3">
    <source>
        <dbReference type="ARBA" id="ARBA00012030"/>
    </source>
</evidence>
<dbReference type="PANTHER" id="PTHR33693:SF1">
    <property type="entry name" value="TYPE-4 URACIL-DNA GLYCOSYLASE"/>
    <property type="match status" value="1"/>
</dbReference>
<comment type="caution">
    <text evidence="13">The sequence shown here is derived from an EMBL/GenBank/DDBJ whole genome shotgun (WGS) entry which is preliminary data.</text>
</comment>
<evidence type="ECO:0000256" key="7">
    <source>
        <dbReference type="ARBA" id="ARBA00022763"/>
    </source>
</evidence>
<evidence type="ECO:0000256" key="6">
    <source>
        <dbReference type="ARBA" id="ARBA00022723"/>
    </source>
</evidence>
<evidence type="ECO:0000256" key="1">
    <source>
        <dbReference type="ARBA" id="ARBA00001400"/>
    </source>
</evidence>
<dbReference type="PANTHER" id="PTHR33693">
    <property type="entry name" value="TYPE-5 URACIL-DNA GLYCOSYLASE"/>
    <property type="match status" value="1"/>
</dbReference>
<evidence type="ECO:0000256" key="5">
    <source>
        <dbReference type="ARBA" id="ARBA00022485"/>
    </source>
</evidence>
<dbReference type="Proteomes" id="UP000724672">
    <property type="component" value="Unassembled WGS sequence"/>
</dbReference>
<comment type="catalytic activity">
    <reaction evidence="1">
        <text>Hydrolyzes single-stranded DNA or mismatched double-stranded DNA and polynucleotides, releasing free uracil.</text>
        <dbReference type="EC" id="3.2.2.27"/>
    </reaction>
</comment>
<evidence type="ECO:0000313" key="13">
    <source>
        <dbReference type="EMBL" id="MBS4536831.1"/>
    </source>
</evidence>
<evidence type="ECO:0000256" key="10">
    <source>
        <dbReference type="ARBA" id="ARBA00023014"/>
    </source>
</evidence>
<dbReference type="EC" id="3.2.2.27" evidence="3"/>
<dbReference type="InterPro" id="IPR051536">
    <property type="entry name" value="UDG_Type-4/5"/>
</dbReference>
<keyword evidence="6" id="KW-0479">Metal-binding</keyword>
<evidence type="ECO:0000256" key="8">
    <source>
        <dbReference type="ARBA" id="ARBA00022801"/>
    </source>
</evidence>
<evidence type="ECO:0000256" key="2">
    <source>
        <dbReference type="ARBA" id="ARBA00006521"/>
    </source>
</evidence>
<proteinExistence type="inferred from homology"/>
<gene>
    <name evidence="13" type="ORF">GOQ27_00055</name>
</gene>
<reference evidence="13" key="1">
    <citation type="submission" date="2019-12" db="EMBL/GenBank/DDBJ databases">
        <title>Clostridiaceae gen. nov. sp. nov., isolated from sediment in Xinjiang, China.</title>
        <authorList>
            <person name="Zhang R."/>
        </authorList>
    </citation>
    <scope>NUCLEOTIDE SEQUENCE</scope>
    <source>
        <strain evidence="13">D2Q-11</strain>
    </source>
</reference>
<dbReference type="GO" id="GO:0004844">
    <property type="term" value="F:uracil DNA N-glycosylase activity"/>
    <property type="evidence" value="ECO:0007669"/>
    <property type="project" value="UniProtKB-EC"/>
</dbReference>
<keyword evidence="9" id="KW-0408">Iron</keyword>
<dbReference type="RefSeq" id="WP_203364765.1">
    <property type="nucleotide sequence ID" value="NZ_WSFT01000002.1"/>
</dbReference>
<organism evidence="13 14">
    <name type="scientific">Anaeromonas frigoriresistens</name>
    <dbReference type="NCBI Taxonomy" id="2683708"/>
    <lineage>
        <taxon>Bacteria</taxon>
        <taxon>Bacillati</taxon>
        <taxon>Bacillota</taxon>
        <taxon>Tissierellia</taxon>
        <taxon>Tissierellales</taxon>
        <taxon>Thermohalobacteraceae</taxon>
        <taxon>Anaeromonas</taxon>
    </lineage>
</organism>
<keyword evidence="7" id="KW-0227">DNA damage</keyword>
<evidence type="ECO:0000256" key="9">
    <source>
        <dbReference type="ARBA" id="ARBA00023004"/>
    </source>
</evidence>
<comment type="similarity">
    <text evidence="2">Belongs to the uracil-DNA glycosylase (UDG) superfamily. Type 4 (UDGa) family.</text>
</comment>
<dbReference type="GO" id="GO:0006281">
    <property type="term" value="P:DNA repair"/>
    <property type="evidence" value="ECO:0007669"/>
    <property type="project" value="UniProtKB-KW"/>
</dbReference>
<keyword evidence="14" id="KW-1185">Reference proteome</keyword>
<dbReference type="SMART" id="SM00986">
    <property type="entry name" value="UDG"/>
    <property type="match status" value="1"/>
</dbReference>
<protein>
    <recommendedName>
        <fullName evidence="4">Type-4 uracil-DNA glycosylase</fullName>
        <ecNumber evidence="3">3.2.2.27</ecNumber>
    </recommendedName>
</protein>
<dbReference type="Gene3D" id="3.40.470.10">
    <property type="entry name" value="Uracil-DNA glycosylase-like domain"/>
    <property type="match status" value="1"/>
</dbReference>
<dbReference type="GO" id="GO:0046872">
    <property type="term" value="F:metal ion binding"/>
    <property type="evidence" value="ECO:0007669"/>
    <property type="project" value="UniProtKB-KW"/>
</dbReference>
<evidence type="ECO:0000256" key="4">
    <source>
        <dbReference type="ARBA" id="ARBA00019403"/>
    </source>
</evidence>
<dbReference type="InterPro" id="IPR036895">
    <property type="entry name" value="Uracil-DNA_glycosylase-like_sf"/>
</dbReference>
<dbReference type="InterPro" id="IPR005122">
    <property type="entry name" value="Uracil-DNA_glycosylase-like"/>
</dbReference>
<dbReference type="AlphaFoldDB" id="A0A942UU42"/>
<evidence type="ECO:0000313" key="14">
    <source>
        <dbReference type="Proteomes" id="UP000724672"/>
    </source>
</evidence>
<dbReference type="CDD" id="cd10030">
    <property type="entry name" value="UDG-F4_TTUDGA_SPO1dp_like"/>
    <property type="match status" value="1"/>
</dbReference>
<evidence type="ECO:0000256" key="11">
    <source>
        <dbReference type="ARBA" id="ARBA00023204"/>
    </source>
</evidence>
<dbReference type="Pfam" id="PF03167">
    <property type="entry name" value="UDG"/>
    <property type="match status" value="1"/>
</dbReference>
<evidence type="ECO:0000259" key="12">
    <source>
        <dbReference type="SMART" id="SM00986"/>
    </source>
</evidence>
<dbReference type="SUPFAM" id="SSF52141">
    <property type="entry name" value="Uracil-DNA glycosylase-like"/>
    <property type="match status" value="1"/>
</dbReference>
<keyword evidence="11" id="KW-0234">DNA repair</keyword>
<keyword evidence="10" id="KW-0411">Iron-sulfur</keyword>
<dbReference type="EMBL" id="WSFT01000002">
    <property type="protein sequence ID" value="MBS4536831.1"/>
    <property type="molecule type" value="Genomic_DNA"/>
</dbReference>
<keyword evidence="5" id="KW-0004">4Fe-4S</keyword>
<dbReference type="SMART" id="SM00987">
    <property type="entry name" value="UreE_C"/>
    <property type="match status" value="1"/>
</dbReference>
<name>A0A942UU42_9FIRM</name>
<feature type="domain" description="Uracil-DNA glycosylase-like" evidence="12">
    <location>
        <begin position="25"/>
        <end position="185"/>
    </location>
</feature>
<dbReference type="InterPro" id="IPR005273">
    <property type="entry name" value="Ura-DNA_glyco_family4"/>
</dbReference>
<dbReference type="NCBIfam" id="TIGR00758">
    <property type="entry name" value="UDG_fam4"/>
    <property type="match status" value="1"/>
</dbReference>
<sequence>MNKEQNIKELNNIVEEKFRDETLVLGYGSVHSKIVLIGEAPGKNEVEKGKPFVGAAGKYLDEFLDILELDRKDIYITNTVKYRPTKISDKTGNKINRTPKKNEIEKFREYLYKELSIIGPTIIVTLGNIPFKTVMNNDNITIGSYHGKPLEKEIDNTIYTIYPLYHPAAVIYNRSIKEQYINDLHNLKKVLNKKI</sequence>
<keyword evidence="8" id="KW-0378">Hydrolase</keyword>
<dbReference type="GO" id="GO:0051539">
    <property type="term" value="F:4 iron, 4 sulfur cluster binding"/>
    <property type="evidence" value="ECO:0007669"/>
    <property type="project" value="UniProtKB-KW"/>
</dbReference>
<accession>A0A942UU42</accession>